<accession>A0A1V4J449</accession>
<gene>
    <name evidence="1" type="ORF">AV530_016944</name>
</gene>
<protein>
    <submittedName>
        <fullName evidence="1">Uncharacterized protein</fullName>
    </submittedName>
</protein>
<sequence>MFPSPFPPITVEISIITISGQILTAKKSSIQPQKKPFLEFGEISEERGTDIFPASLIRHLQGRKPASFAKAVEEINYIFSRW</sequence>
<comment type="caution">
    <text evidence="1">The sequence shown here is derived from an EMBL/GenBank/DDBJ whole genome shotgun (WGS) entry which is preliminary data.</text>
</comment>
<organism evidence="1 2">
    <name type="scientific">Patagioenas fasciata monilis</name>
    <dbReference type="NCBI Taxonomy" id="372326"/>
    <lineage>
        <taxon>Eukaryota</taxon>
        <taxon>Metazoa</taxon>
        <taxon>Chordata</taxon>
        <taxon>Craniata</taxon>
        <taxon>Vertebrata</taxon>
        <taxon>Euteleostomi</taxon>
        <taxon>Archelosauria</taxon>
        <taxon>Archosauria</taxon>
        <taxon>Dinosauria</taxon>
        <taxon>Saurischia</taxon>
        <taxon>Theropoda</taxon>
        <taxon>Coelurosauria</taxon>
        <taxon>Aves</taxon>
        <taxon>Neognathae</taxon>
        <taxon>Neoaves</taxon>
        <taxon>Columbimorphae</taxon>
        <taxon>Columbiformes</taxon>
        <taxon>Columbidae</taxon>
        <taxon>Patagioenas</taxon>
    </lineage>
</organism>
<dbReference type="EMBL" id="LSYS01009367">
    <property type="protein sequence ID" value="OPJ67012.1"/>
    <property type="molecule type" value="Genomic_DNA"/>
</dbReference>
<name>A0A1V4J449_PATFA</name>
<reference evidence="1 2" key="1">
    <citation type="submission" date="2016-02" db="EMBL/GenBank/DDBJ databases">
        <title>Band-tailed pigeon sequencing and assembly.</title>
        <authorList>
            <person name="Soares A.E."/>
            <person name="Novak B.J."/>
            <person name="Rice E.S."/>
            <person name="O'Connell B."/>
            <person name="Chang D."/>
            <person name="Weber S."/>
            <person name="Shapiro B."/>
        </authorList>
    </citation>
    <scope>NUCLEOTIDE SEQUENCE [LARGE SCALE GENOMIC DNA]</scope>
    <source>
        <strain evidence="1">BTP2013</strain>
        <tissue evidence="1">Blood</tissue>
    </source>
</reference>
<dbReference type="AlphaFoldDB" id="A0A1V4J449"/>
<evidence type="ECO:0000313" key="1">
    <source>
        <dbReference type="EMBL" id="OPJ67012.1"/>
    </source>
</evidence>
<dbReference type="Proteomes" id="UP000190648">
    <property type="component" value="Unassembled WGS sequence"/>
</dbReference>
<proteinExistence type="predicted"/>
<keyword evidence="2" id="KW-1185">Reference proteome</keyword>
<evidence type="ECO:0000313" key="2">
    <source>
        <dbReference type="Proteomes" id="UP000190648"/>
    </source>
</evidence>